<accession>A0A8D3WPZ3</accession>
<evidence type="ECO:0000313" key="3">
    <source>
        <dbReference type="Proteomes" id="UP000002066"/>
    </source>
</evidence>
<gene>
    <name evidence="2" type="ORF">Sfla_6594</name>
</gene>
<keyword evidence="2" id="KW-0614">Plasmid</keyword>
<feature type="region of interest" description="Disordered" evidence="1">
    <location>
        <begin position="40"/>
        <end position="64"/>
    </location>
</feature>
<organism evidence="2 3">
    <name type="scientific">Streptomyces pratensis (strain ATCC 33331 / IAF-45CD)</name>
    <dbReference type="NCBI Taxonomy" id="591167"/>
    <lineage>
        <taxon>Bacteria</taxon>
        <taxon>Bacillati</taxon>
        <taxon>Actinomycetota</taxon>
        <taxon>Actinomycetes</taxon>
        <taxon>Kitasatosporales</taxon>
        <taxon>Streptomycetaceae</taxon>
        <taxon>Streptomyces</taxon>
    </lineage>
</organism>
<evidence type="ECO:0000256" key="1">
    <source>
        <dbReference type="SAM" id="MobiDB-lite"/>
    </source>
</evidence>
<protein>
    <submittedName>
        <fullName evidence="2">Uncharacterized protein</fullName>
    </submittedName>
</protein>
<sequence length="261" mass="28063">MPSVLERIDRARHTISFVSHFAEPDSFALTALAQWLDTSPGGMATTAEDGKGMESGTEGTTPSNPVQQLAAHIRDQLGAGPFSQADGWTHMGAVISDASFQARSRYKATILPRILALQTAWPDAATVKGFQARLATDDLATAMNFHHARKVAKAHNVTDLLAAHGVDTRDDLRAWLDIQPNRAALRAVKDVGPKTVDYLGNLVGGSQIAVDVHLRAFAAEAGVTDLRYEQLRTTYEHAAALLGHEPGGMEHAVWRLKAGVS</sequence>
<evidence type="ECO:0000313" key="2">
    <source>
        <dbReference type="EMBL" id="ADW07908.1"/>
    </source>
</evidence>
<dbReference type="AlphaFoldDB" id="A0A8D3WPZ3"/>
<proteinExistence type="predicted"/>
<name>A0A8D3WPZ3_STRFA</name>
<dbReference type="KEGG" id="sfa:Sfla_6594"/>
<geneLocation type="plasmid" evidence="2 3">
    <name>pSFLA01</name>
</geneLocation>
<dbReference type="EMBL" id="CP002476">
    <property type="protein sequence ID" value="ADW07908.1"/>
    <property type="molecule type" value="Genomic_DNA"/>
</dbReference>
<dbReference type="Proteomes" id="UP000002066">
    <property type="component" value="Plasmid pSFLA01"/>
</dbReference>
<reference evidence="2 3" key="1">
    <citation type="submission" date="2011-01" db="EMBL/GenBank/DDBJ databases">
        <title>Complete sequence of plasmid1 of Streptomyces flavogriseus ATCC 33331.</title>
        <authorList>
            <consortium name="US DOE Joint Genome Institute"/>
            <person name="Lucas S."/>
            <person name="Copeland A."/>
            <person name="Lapidus A."/>
            <person name="Cheng J.-F."/>
            <person name="Goodwin L."/>
            <person name="Pitluck S."/>
            <person name="Davenport K."/>
            <person name="Detter J.C."/>
            <person name="Han C."/>
            <person name="Tapia R."/>
            <person name="Land M."/>
            <person name="Hauser L."/>
            <person name="Kyrpides N."/>
            <person name="Ivanova N."/>
            <person name="Ovchinnikova G."/>
            <person name="Pagani I."/>
            <person name="Brumm P."/>
            <person name="Mead D."/>
            <person name="Woyke T."/>
        </authorList>
    </citation>
    <scope>NUCLEOTIDE SEQUENCE [LARGE SCALE GENOMIC DNA]</scope>
    <source>
        <strain evidence="3">ATCC 33331 / IAF-45CD</strain>
        <plasmid evidence="2 3">pSFLA01</plasmid>
    </source>
</reference>